<keyword evidence="2" id="KW-0732">Signal</keyword>
<dbReference type="RefSeq" id="WP_216415040.1">
    <property type="nucleotide sequence ID" value="NZ_JAHLQK010000001.1"/>
</dbReference>
<protein>
    <submittedName>
        <fullName evidence="3">YusW family protein</fullName>
    </submittedName>
</protein>
<feature type="region of interest" description="Disordered" evidence="1">
    <location>
        <begin position="24"/>
        <end position="78"/>
    </location>
</feature>
<gene>
    <name evidence="3" type="ORF">KQI88_03990</name>
</gene>
<evidence type="ECO:0000256" key="1">
    <source>
        <dbReference type="SAM" id="MobiDB-lite"/>
    </source>
</evidence>
<proteinExistence type="predicted"/>
<feature type="signal peptide" evidence="2">
    <location>
        <begin position="1"/>
        <end position="26"/>
    </location>
</feature>
<evidence type="ECO:0000256" key="2">
    <source>
        <dbReference type="SAM" id="SignalP"/>
    </source>
</evidence>
<sequence>MKIKKVPFLLLILLLFSLTTTGCNTAQRPNISDPNKRPEPMQNNTNTTQPKVDNDATVNDKRTKDNIMPDQPQPVTPTSEVGFTLNQLNEFELNVELANNDKLDMKYKKGPYNQETKVKTIFDGKTEKANHEEASRQIEKLLSQIPGASISNPNKIIDGTLSALKIKREDVVEFDMEFVFETGERVHIEFNEE</sequence>
<name>A0ABS6G2G5_9FIRM</name>
<keyword evidence="4" id="KW-1185">Reference proteome</keyword>
<organism evidence="3 4">
    <name type="scientific">Alkaliphilus flagellatus</name>
    <dbReference type="NCBI Taxonomy" id="2841507"/>
    <lineage>
        <taxon>Bacteria</taxon>
        <taxon>Bacillati</taxon>
        <taxon>Bacillota</taxon>
        <taxon>Clostridia</taxon>
        <taxon>Peptostreptococcales</taxon>
        <taxon>Natronincolaceae</taxon>
        <taxon>Alkaliphilus</taxon>
    </lineage>
</organism>
<accession>A0ABS6G2G5</accession>
<feature type="compositionally biased region" description="Basic and acidic residues" evidence="1">
    <location>
        <begin position="52"/>
        <end position="67"/>
    </location>
</feature>
<evidence type="ECO:0000313" key="3">
    <source>
        <dbReference type="EMBL" id="MBU5675571.1"/>
    </source>
</evidence>
<evidence type="ECO:0000313" key="4">
    <source>
        <dbReference type="Proteomes" id="UP000779508"/>
    </source>
</evidence>
<dbReference type="PROSITE" id="PS51257">
    <property type="entry name" value="PROKAR_LIPOPROTEIN"/>
    <property type="match status" value="1"/>
</dbReference>
<dbReference type="InterPro" id="IPR025623">
    <property type="entry name" value="YusW"/>
</dbReference>
<reference evidence="3 4" key="1">
    <citation type="submission" date="2021-06" db="EMBL/GenBank/DDBJ databases">
        <authorList>
            <person name="Sun Q."/>
            <person name="Li D."/>
        </authorList>
    </citation>
    <scope>NUCLEOTIDE SEQUENCE [LARGE SCALE GENOMIC DNA]</scope>
    <source>
        <strain evidence="3 4">MSJ-5</strain>
    </source>
</reference>
<dbReference type="EMBL" id="JAHLQK010000001">
    <property type="protein sequence ID" value="MBU5675571.1"/>
    <property type="molecule type" value="Genomic_DNA"/>
</dbReference>
<feature type="compositionally biased region" description="Polar residues" evidence="1">
    <location>
        <begin position="41"/>
        <end position="51"/>
    </location>
</feature>
<dbReference type="Proteomes" id="UP000779508">
    <property type="component" value="Unassembled WGS sequence"/>
</dbReference>
<dbReference type="Pfam" id="PF14039">
    <property type="entry name" value="YusW"/>
    <property type="match status" value="1"/>
</dbReference>
<feature type="chain" id="PRO_5045561626" evidence="2">
    <location>
        <begin position="27"/>
        <end position="193"/>
    </location>
</feature>
<feature type="compositionally biased region" description="Polar residues" evidence="1">
    <location>
        <begin position="24"/>
        <end position="33"/>
    </location>
</feature>
<comment type="caution">
    <text evidence="3">The sequence shown here is derived from an EMBL/GenBank/DDBJ whole genome shotgun (WGS) entry which is preliminary data.</text>
</comment>